<comment type="caution">
    <text evidence="2">The sequence shown here is derived from an EMBL/GenBank/DDBJ whole genome shotgun (WGS) entry which is preliminary data.</text>
</comment>
<gene>
    <name evidence="2" type="ORF">GGQ87_001553</name>
</gene>
<organism evidence="2 3">
    <name type="scientific">Brevundimonas alba</name>
    <dbReference type="NCBI Taxonomy" id="74314"/>
    <lineage>
        <taxon>Bacteria</taxon>
        <taxon>Pseudomonadati</taxon>
        <taxon>Pseudomonadota</taxon>
        <taxon>Alphaproteobacteria</taxon>
        <taxon>Caulobacterales</taxon>
        <taxon>Caulobacteraceae</taxon>
        <taxon>Brevundimonas</taxon>
    </lineage>
</organism>
<evidence type="ECO:0000313" key="2">
    <source>
        <dbReference type="EMBL" id="NJC41295.1"/>
    </source>
</evidence>
<proteinExistence type="predicted"/>
<sequence>MTARALIYSIHRMEGWWKAVGDALGYDEAVVLTDRRGCGDRWVTNDFYRAYRRLRRDKATASPLLSEADVADVIARCRVLRWLPKARAAAMALAMAEAMERVLEEVRPVVALGFPIDSYVSDVLARRARAHGVPYYELTASPLPDMCMLMHRGRLITAKAQPEPALVEARIREIADPLFTPSYVQGQAAYTPMRFIKTLGYFRLRALYFKVWSWLVNDPLNLHYLDAQPSLGHKAKWRDMRIVGMIDADWQARIEAFPRDRRVFFGLQLLPEASIDYWLDDLDLVRHEDALVELARGLTAAGYVVVVKDHPLQFGFRQTELIEALRSLPNVVIVPYEVSGNAVLAMCGVSVTATGTLGLQAGLLGNRSVVCEAYYVGSDDDFIVLRSWDDLAALPERLDLTGEPADLRARQGRTIAHLLQGSFDADFFSFQKFDPSDPNPAAAELGRRLGQRLRQLGPDGEDWHRRELPPGGGNHEGSPLR</sequence>
<name>A0A7X5YJV6_9CAUL</name>
<accession>A0A7X5YJV6</accession>
<keyword evidence="3" id="KW-1185">Reference proteome</keyword>
<evidence type="ECO:0000313" key="3">
    <source>
        <dbReference type="Proteomes" id="UP000587415"/>
    </source>
</evidence>
<dbReference type="RefSeq" id="WP_168046278.1">
    <property type="nucleotide sequence ID" value="NZ_JAATJM010000001.1"/>
</dbReference>
<evidence type="ECO:0008006" key="4">
    <source>
        <dbReference type="Google" id="ProtNLM"/>
    </source>
</evidence>
<dbReference type="Proteomes" id="UP000587415">
    <property type="component" value="Unassembled WGS sequence"/>
</dbReference>
<feature type="region of interest" description="Disordered" evidence="1">
    <location>
        <begin position="454"/>
        <end position="481"/>
    </location>
</feature>
<reference evidence="2 3" key="1">
    <citation type="submission" date="2020-03" db="EMBL/GenBank/DDBJ databases">
        <title>Genomic Encyclopedia of Type Strains, Phase IV (KMG-IV): sequencing the most valuable type-strain genomes for metagenomic binning, comparative biology and taxonomic classification.</title>
        <authorList>
            <person name="Goeker M."/>
        </authorList>
    </citation>
    <scope>NUCLEOTIDE SEQUENCE [LARGE SCALE GENOMIC DNA]</scope>
    <source>
        <strain evidence="2 3">DSM 4736</strain>
    </source>
</reference>
<evidence type="ECO:0000256" key="1">
    <source>
        <dbReference type="SAM" id="MobiDB-lite"/>
    </source>
</evidence>
<dbReference type="AlphaFoldDB" id="A0A7X5YJV6"/>
<protein>
    <recommendedName>
        <fullName evidence="4">Capsular biosynthesis protein</fullName>
    </recommendedName>
</protein>
<dbReference type="EMBL" id="JAATJM010000001">
    <property type="protein sequence ID" value="NJC41295.1"/>
    <property type="molecule type" value="Genomic_DNA"/>
</dbReference>